<dbReference type="CDD" id="cd14014">
    <property type="entry name" value="STKc_PknB_like"/>
    <property type="match status" value="1"/>
</dbReference>
<accession>A0A512PET6</accession>
<evidence type="ECO:0000256" key="7">
    <source>
        <dbReference type="SAM" id="Phobius"/>
    </source>
</evidence>
<keyword evidence="7" id="KW-1133">Transmembrane helix</keyword>
<protein>
    <recommendedName>
        <fullName evidence="8">Protein kinase domain-containing protein</fullName>
    </recommendedName>
</protein>
<dbReference type="InterPro" id="IPR000719">
    <property type="entry name" value="Prot_kinase_dom"/>
</dbReference>
<reference evidence="9 10" key="1">
    <citation type="submission" date="2019-07" db="EMBL/GenBank/DDBJ databases">
        <title>Whole genome shotgun sequence of Cellulomonas soli NBRC 109434.</title>
        <authorList>
            <person name="Hosoyama A."/>
            <person name="Uohara A."/>
            <person name="Ohji S."/>
            <person name="Ichikawa N."/>
        </authorList>
    </citation>
    <scope>NUCLEOTIDE SEQUENCE [LARGE SCALE GENOMIC DNA]</scope>
    <source>
        <strain evidence="9 10">NBRC 109434</strain>
    </source>
</reference>
<keyword evidence="1" id="KW-0808">Transferase</keyword>
<feature type="binding site" evidence="5">
    <location>
        <position position="43"/>
    </location>
    <ligand>
        <name>ATP</name>
        <dbReference type="ChEBI" id="CHEBI:30616"/>
    </ligand>
</feature>
<dbReference type="EMBL" id="BKAL01000008">
    <property type="protein sequence ID" value="GEP69724.1"/>
    <property type="molecule type" value="Genomic_DNA"/>
</dbReference>
<evidence type="ECO:0000256" key="5">
    <source>
        <dbReference type="PROSITE-ProRule" id="PRU10141"/>
    </source>
</evidence>
<dbReference type="PANTHER" id="PTHR43289">
    <property type="entry name" value="MITOGEN-ACTIVATED PROTEIN KINASE KINASE KINASE 20-RELATED"/>
    <property type="match status" value="1"/>
</dbReference>
<evidence type="ECO:0000256" key="4">
    <source>
        <dbReference type="ARBA" id="ARBA00022840"/>
    </source>
</evidence>
<feature type="transmembrane region" description="Helical" evidence="7">
    <location>
        <begin position="552"/>
        <end position="579"/>
    </location>
</feature>
<dbReference type="Gene3D" id="1.10.510.10">
    <property type="entry name" value="Transferase(Phosphotransferase) domain 1"/>
    <property type="match status" value="1"/>
</dbReference>
<dbReference type="RefSeq" id="WP_146953480.1">
    <property type="nucleotide sequence ID" value="NZ_BAABBJ010000001.1"/>
</dbReference>
<dbReference type="SUPFAM" id="SSF56112">
    <property type="entry name" value="Protein kinase-like (PK-like)"/>
    <property type="match status" value="1"/>
</dbReference>
<dbReference type="PROSITE" id="PS50011">
    <property type="entry name" value="PROTEIN_KINASE_DOM"/>
    <property type="match status" value="1"/>
</dbReference>
<name>A0A512PET6_9CELL</name>
<feature type="transmembrane region" description="Helical" evidence="7">
    <location>
        <begin position="519"/>
        <end position="540"/>
    </location>
</feature>
<keyword evidence="10" id="KW-1185">Reference proteome</keyword>
<dbReference type="PROSITE" id="PS00108">
    <property type="entry name" value="PROTEIN_KINASE_ST"/>
    <property type="match status" value="1"/>
</dbReference>
<dbReference type="GO" id="GO:0005524">
    <property type="term" value="F:ATP binding"/>
    <property type="evidence" value="ECO:0007669"/>
    <property type="project" value="UniProtKB-UniRule"/>
</dbReference>
<dbReference type="SMART" id="SM00220">
    <property type="entry name" value="S_TKc"/>
    <property type="match status" value="1"/>
</dbReference>
<dbReference type="Proteomes" id="UP000321798">
    <property type="component" value="Unassembled WGS sequence"/>
</dbReference>
<dbReference type="Gene3D" id="3.30.200.20">
    <property type="entry name" value="Phosphorylase Kinase, domain 1"/>
    <property type="match status" value="1"/>
</dbReference>
<feature type="compositionally biased region" description="Low complexity" evidence="6">
    <location>
        <begin position="322"/>
        <end position="340"/>
    </location>
</feature>
<proteinExistence type="predicted"/>
<evidence type="ECO:0000256" key="1">
    <source>
        <dbReference type="ARBA" id="ARBA00022679"/>
    </source>
</evidence>
<keyword evidence="4 5" id="KW-0067">ATP-binding</keyword>
<dbReference type="AlphaFoldDB" id="A0A512PET6"/>
<dbReference type="GO" id="GO:0004674">
    <property type="term" value="F:protein serine/threonine kinase activity"/>
    <property type="evidence" value="ECO:0007669"/>
    <property type="project" value="TreeGrafter"/>
</dbReference>
<organism evidence="9 10">
    <name type="scientific">Cellulomonas soli</name>
    <dbReference type="NCBI Taxonomy" id="931535"/>
    <lineage>
        <taxon>Bacteria</taxon>
        <taxon>Bacillati</taxon>
        <taxon>Actinomycetota</taxon>
        <taxon>Actinomycetes</taxon>
        <taxon>Micrococcales</taxon>
        <taxon>Cellulomonadaceae</taxon>
        <taxon>Cellulomonas</taxon>
    </lineage>
</organism>
<dbReference type="OrthoDB" id="9762169at2"/>
<dbReference type="InterPro" id="IPR008271">
    <property type="entry name" value="Ser/Thr_kinase_AS"/>
</dbReference>
<keyword evidence="2 5" id="KW-0547">Nucleotide-binding</keyword>
<gene>
    <name evidence="9" type="ORF">CSO01_24390</name>
</gene>
<feature type="domain" description="Protein kinase" evidence="8">
    <location>
        <begin position="15"/>
        <end position="265"/>
    </location>
</feature>
<feature type="transmembrane region" description="Helical" evidence="7">
    <location>
        <begin position="475"/>
        <end position="499"/>
    </location>
</feature>
<evidence type="ECO:0000256" key="3">
    <source>
        <dbReference type="ARBA" id="ARBA00022777"/>
    </source>
</evidence>
<dbReference type="Pfam" id="PF00069">
    <property type="entry name" value="Pkinase"/>
    <property type="match status" value="1"/>
</dbReference>
<evidence type="ECO:0000256" key="6">
    <source>
        <dbReference type="SAM" id="MobiDB-lite"/>
    </source>
</evidence>
<evidence type="ECO:0000313" key="10">
    <source>
        <dbReference type="Proteomes" id="UP000321798"/>
    </source>
</evidence>
<keyword evidence="7" id="KW-0812">Transmembrane</keyword>
<sequence length="598" mass="59757">MERIGLEPGAEIGGYTIVAPLGSGGMGTVYRAVDGGGTTVALKLLHPHVGADAVARERLRREVQALQRLRHPAVAAVLDAEADSTEAFLVTELVAGDPLDAHVRRRGPLDADALLALAQGLLGALDAVHGAGVVHRDLKPSNVMVTPDGPVLIDFGIAQASGDTQVTSTGLVVGTPGYLAPELLDGADPTSASDLWGWAAVLVFAATGRPPFGTGPLESVLARAHAGEPDLAGLGPLTAGALRGALLPDAAARTAPADVVAALTVAAADGDEPVDGAADAVATTVLDPAALVAGTTTVLPAAAATGAVPTVADVPATVALPAGTGSGGTTSAAAAQDGGTRVLPSTPAAQGVRPGRVADAPTGGGYVDEDDEDGVEWLQDDLDHSGAEEPEGSGYTRPPAVRRWGTLLALALLVASAGALYPGWTLAVALALVLLVRTAGSTVEALHGRRERRGVRRADRAGAVLTTPWHLLRSAVGLVPSIIVGASVLVILLGVTWWALGSGTVTLGDSPSGGEPEGLTASVVVGIAVLVGVVTIWWGPLSAMTRTGARRVLAAVAPGWVGALVVVLVALAVTAVLVAQVGSGAAIHWEPLPQPTLP</sequence>
<evidence type="ECO:0000256" key="2">
    <source>
        <dbReference type="ARBA" id="ARBA00022741"/>
    </source>
</evidence>
<keyword evidence="3" id="KW-0418">Kinase</keyword>
<keyword evidence="7" id="KW-0472">Membrane</keyword>
<evidence type="ECO:0000313" key="9">
    <source>
        <dbReference type="EMBL" id="GEP69724.1"/>
    </source>
</evidence>
<dbReference type="PANTHER" id="PTHR43289:SF34">
    <property type="entry name" value="SERINE_THREONINE-PROTEIN KINASE YBDM-RELATED"/>
    <property type="match status" value="1"/>
</dbReference>
<evidence type="ECO:0000259" key="8">
    <source>
        <dbReference type="PROSITE" id="PS50011"/>
    </source>
</evidence>
<feature type="region of interest" description="Disordered" evidence="6">
    <location>
        <begin position="322"/>
        <end position="371"/>
    </location>
</feature>
<dbReference type="InterPro" id="IPR017441">
    <property type="entry name" value="Protein_kinase_ATP_BS"/>
</dbReference>
<comment type="caution">
    <text evidence="9">The sequence shown here is derived from an EMBL/GenBank/DDBJ whole genome shotgun (WGS) entry which is preliminary data.</text>
</comment>
<dbReference type="InterPro" id="IPR011009">
    <property type="entry name" value="Kinase-like_dom_sf"/>
</dbReference>
<dbReference type="PROSITE" id="PS00107">
    <property type="entry name" value="PROTEIN_KINASE_ATP"/>
    <property type="match status" value="1"/>
</dbReference>